<evidence type="ECO:0000313" key="1">
    <source>
        <dbReference type="EMBL" id="MFC6955277.1"/>
    </source>
</evidence>
<name>A0ABD5VPZ7_9EURY</name>
<reference evidence="1 2" key="1">
    <citation type="journal article" date="2019" name="Int. J. Syst. Evol. Microbiol.">
        <title>The Global Catalogue of Microorganisms (GCM) 10K type strain sequencing project: providing services to taxonomists for standard genome sequencing and annotation.</title>
        <authorList>
            <consortium name="The Broad Institute Genomics Platform"/>
            <consortium name="The Broad Institute Genome Sequencing Center for Infectious Disease"/>
            <person name="Wu L."/>
            <person name="Ma J."/>
        </authorList>
    </citation>
    <scope>NUCLEOTIDE SEQUENCE [LARGE SCALE GENOMIC DNA]</scope>
    <source>
        <strain evidence="1 2">GX26</strain>
    </source>
</reference>
<sequence length="310" mass="35456">MRDSSRQILDEKVDEFIKTIDEGNLVKDEGTENILGLEGYHLLPGDLPLHEFYMDELHYFSKCLIDSALKTHTNAKTTDFSAYWGWTAALVSHTERNQDFERYQEILRDYYYLVHSALVSERHSRLVRENHDLHMTLSRLNPSLEEVTRGSGLPLAATFGFSVLEGLLKRRCSDLSPDTGINVWSGFEKLIDDSDVSPVVKEVLQTIDDLDRYDRQVLERKMSGVPDLSDKDSLLWLVKEQRNYNVHGEGSTQAIGSLVLTLCSLVLLDELATCNYQETRTEVLQDMQHSQSTPMIHSKSPRAFYPVEVL</sequence>
<protein>
    <submittedName>
        <fullName evidence="1">Uncharacterized protein</fullName>
    </submittedName>
</protein>
<dbReference type="AlphaFoldDB" id="A0ABD5VPZ7"/>
<dbReference type="RefSeq" id="WP_336352206.1">
    <property type="nucleotide sequence ID" value="NZ_JAZAQL010000005.1"/>
</dbReference>
<dbReference type="Proteomes" id="UP001596395">
    <property type="component" value="Unassembled WGS sequence"/>
</dbReference>
<proteinExistence type="predicted"/>
<keyword evidence="2" id="KW-1185">Reference proteome</keyword>
<gene>
    <name evidence="1" type="ORF">ACFQGB_20635</name>
</gene>
<dbReference type="EMBL" id="JBHSXN010000005">
    <property type="protein sequence ID" value="MFC6955277.1"/>
    <property type="molecule type" value="Genomic_DNA"/>
</dbReference>
<organism evidence="1 2">
    <name type="scientific">Halorubellus litoreus</name>
    <dbReference type="NCBI Taxonomy" id="755308"/>
    <lineage>
        <taxon>Archaea</taxon>
        <taxon>Methanobacteriati</taxon>
        <taxon>Methanobacteriota</taxon>
        <taxon>Stenosarchaea group</taxon>
        <taxon>Halobacteria</taxon>
        <taxon>Halobacteriales</taxon>
        <taxon>Halorubellaceae</taxon>
        <taxon>Halorubellus</taxon>
    </lineage>
</organism>
<accession>A0ABD5VPZ7</accession>
<evidence type="ECO:0000313" key="2">
    <source>
        <dbReference type="Proteomes" id="UP001596395"/>
    </source>
</evidence>
<comment type="caution">
    <text evidence="1">The sequence shown here is derived from an EMBL/GenBank/DDBJ whole genome shotgun (WGS) entry which is preliminary data.</text>
</comment>